<dbReference type="Gene3D" id="3.30.450.380">
    <property type="match status" value="1"/>
</dbReference>
<dbReference type="Gene3D" id="3.40.50.300">
    <property type="entry name" value="P-loop containing nucleotide triphosphate hydrolases"/>
    <property type="match status" value="1"/>
</dbReference>
<evidence type="ECO:0000259" key="3">
    <source>
        <dbReference type="Pfam" id="PF00437"/>
    </source>
</evidence>
<protein>
    <submittedName>
        <fullName evidence="4">ATP-binding cassette domain-containing protein</fullName>
    </submittedName>
</protein>
<feature type="domain" description="Bacterial type II secretion system protein E" evidence="3">
    <location>
        <begin position="209"/>
        <end position="496"/>
    </location>
</feature>
<keyword evidence="4" id="KW-0067">ATP-binding</keyword>
<sequence length="572" mass="61435">MITIESRQPDGQFADYLISKTAVIGAEAASPIPLPAAAGKGALRLTVDAEGGASVIDLASLAGVFVNGERIVRYGPLRVDDAIMVGGQHLRVKAVGLARAAEPVKPSLCDPATPAAAAQAPLQPGEEPRGGARSDAARALHLALSRNAEVLHAELIQTLDLRRQDVTRMGDTELRGVADKLIRELMAKVTLPAVTDPDELARFVLDEAVGLGVLESLLADDSVTEIMVNGAQDIFVERDGQTRRSDIAFSSEKALMGVIERIVSPIGRRVDESSPLCDGRLKDGSRVNIAIRPIALKGPAVSIRKFAKRRLGVADLVKFDSVDVAMVAFLRICVEQKKNIVISGGTGSGKTTLLNIISNLIPPYERIVTIEDAAELKLYHDNLVTLEARPANVEGRGQITIRELVKNALRMRPDRIVVGECRGGEALDMLQAMNTGHDGSLTTAHANSPRDMLSRLEVMVMMGGMELPVMAIREQVASAVQIIVQQTRFACGTRKVTSITEITGMERGVIQMQEIYRFQRLGFYDNGKVRGQFVPCGNVPTFYEELRGFGIDIDLTTFGVDGAVAAGQAGHG</sequence>
<dbReference type="InterPro" id="IPR027417">
    <property type="entry name" value="P-loop_NTPase"/>
</dbReference>
<evidence type="ECO:0000313" key="4">
    <source>
        <dbReference type="EMBL" id="NHZ35290.1"/>
    </source>
</evidence>
<dbReference type="GO" id="GO:0005524">
    <property type="term" value="F:ATP binding"/>
    <property type="evidence" value="ECO:0007669"/>
    <property type="project" value="UniProtKB-KW"/>
</dbReference>
<reference evidence="4 5" key="1">
    <citation type="submission" date="2019-09" db="EMBL/GenBank/DDBJ databases">
        <title>Taxonomy of Antarctic Massilia spp.: description of Massilia rubra sp. nov., Massilia aquatica sp. nov., Massilia mucilaginosa sp. nov., Massilia frigida sp. nov. isolated from streams, lakes and regoliths.</title>
        <authorList>
            <person name="Holochova P."/>
            <person name="Sedlacek I."/>
            <person name="Kralova S."/>
            <person name="Maslanova I."/>
            <person name="Busse H.-J."/>
            <person name="Stankova E."/>
            <person name="Vrbovska V."/>
            <person name="Kovarovic V."/>
            <person name="Bartak M."/>
            <person name="Svec P."/>
            <person name="Pantucek R."/>
        </authorList>
    </citation>
    <scope>NUCLEOTIDE SEQUENCE [LARGE SCALE GENOMIC DNA]</scope>
    <source>
        <strain evidence="4 5">CCM 8692</strain>
    </source>
</reference>
<evidence type="ECO:0000256" key="1">
    <source>
        <dbReference type="ARBA" id="ARBA00006611"/>
    </source>
</evidence>
<dbReference type="SUPFAM" id="SSF52540">
    <property type="entry name" value="P-loop containing nucleoside triphosphate hydrolases"/>
    <property type="match status" value="1"/>
</dbReference>
<dbReference type="SUPFAM" id="SSF49879">
    <property type="entry name" value="SMAD/FHA domain"/>
    <property type="match status" value="1"/>
</dbReference>
<evidence type="ECO:0000313" key="5">
    <source>
        <dbReference type="Proteomes" id="UP000785613"/>
    </source>
</evidence>
<comment type="similarity">
    <text evidence="1">Belongs to the GSP E family.</text>
</comment>
<proteinExistence type="inferred from homology"/>
<dbReference type="RefSeq" id="WP_167226425.1">
    <property type="nucleotide sequence ID" value="NZ_VUYU01000010.1"/>
</dbReference>
<feature type="region of interest" description="Disordered" evidence="2">
    <location>
        <begin position="110"/>
        <end position="132"/>
    </location>
</feature>
<comment type="caution">
    <text evidence="4">The sequence shown here is derived from an EMBL/GenBank/DDBJ whole genome shotgun (WGS) entry which is preliminary data.</text>
</comment>
<dbReference type="InterPro" id="IPR008984">
    <property type="entry name" value="SMAD_FHA_dom_sf"/>
</dbReference>
<dbReference type="CDD" id="cd00060">
    <property type="entry name" value="FHA"/>
    <property type="match status" value="1"/>
</dbReference>
<dbReference type="Proteomes" id="UP000785613">
    <property type="component" value="Unassembled WGS sequence"/>
</dbReference>
<dbReference type="PANTHER" id="PTHR30486">
    <property type="entry name" value="TWITCHING MOTILITY PROTEIN PILT"/>
    <property type="match status" value="1"/>
</dbReference>
<gene>
    <name evidence="4" type="ORF">F0185_17120</name>
</gene>
<dbReference type="Pfam" id="PF00437">
    <property type="entry name" value="T2SSE"/>
    <property type="match status" value="1"/>
</dbReference>
<organism evidence="4 5">
    <name type="scientific">Massilia rubra</name>
    <dbReference type="NCBI Taxonomy" id="2607910"/>
    <lineage>
        <taxon>Bacteria</taxon>
        <taxon>Pseudomonadati</taxon>
        <taxon>Pseudomonadota</taxon>
        <taxon>Betaproteobacteria</taxon>
        <taxon>Burkholderiales</taxon>
        <taxon>Oxalobacteraceae</taxon>
        <taxon>Telluria group</taxon>
        <taxon>Massilia</taxon>
    </lineage>
</organism>
<dbReference type="CDD" id="cd01130">
    <property type="entry name" value="VirB11-like_ATPase"/>
    <property type="match status" value="1"/>
</dbReference>
<evidence type="ECO:0000256" key="2">
    <source>
        <dbReference type="SAM" id="MobiDB-lite"/>
    </source>
</evidence>
<dbReference type="InterPro" id="IPR001482">
    <property type="entry name" value="T2SS/T4SS_dom"/>
</dbReference>
<feature type="compositionally biased region" description="Low complexity" evidence="2">
    <location>
        <begin position="111"/>
        <end position="124"/>
    </location>
</feature>
<dbReference type="EMBL" id="VUYU01000010">
    <property type="protein sequence ID" value="NHZ35290.1"/>
    <property type="molecule type" value="Genomic_DNA"/>
</dbReference>
<accession>A0ABX0LR22</accession>
<keyword evidence="5" id="KW-1185">Reference proteome</keyword>
<keyword evidence="4" id="KW-0547">Nucleotide-binding</keyword>
<dbReference type="Gene3D" id="2.60.200.20">
    <property type="match status" value="1"/>
</dbReference>
<name>A0ABX0LR22_9BURK</name>
<dbReference type="InterPro" id="IPR050921">
    <property type="entry name" value="T4SS_GSP_E_ATPase"/>
</dbReference>
<dbReference type="PANTHER" id="PTHR30486:SF15">
    <property type="entry name" value="TYPE II_IV SECRETION SYSTEM ATPASE"/>
    <property type="match status" value="1"/>
</dbReference>